<gene>
    <name evidence="1" type="ORF">ES288_D11G125000v1</name>
</gene>
<evidence type="ECO:0000313" key="2">
    <source>
        <dbReference type="Proteomes" id="UP000323506"/>
    </source>
</evidence>
<reference evidence="1 2" key="1">
    <citation type="submission" date="2019-06" db="EMBL/GenBank/DDBJ databases">
        <title>WGS assembly of Gossypium darwinii.</title>
        <authorList>
            <person name="Chen Z.J."/>
            <person name="Sreedasyam A."/>
            <person name="Ando A."/>
            <person name="Song Q."/>
            <person name="De L."/>
            <person name="Hulse-Kemp A."/>
            <person name="Ding M."/>
            <person name="Ye W."/>
            <person name="Kirkbride R."/>
            <person name="Jenkins J."/>
            <person name="Plott C."/>
            <person name="Lovell J."/>
            <person name="Lin Y.-M."/>
            <person name="Vaughn R."/>
            <person name="Liu B."/>
            <person name="Li W."/>
            <person name="Simpson S."/>
            <person name="Scheffler B."/>
            <person name="Saski C."/>
            <person name="Grover C."/>
            <person name="Hu G."/>
            <person name="Conover J."/>
            <person name="Carlson J."/>
            <person name="Shu S."/>
            <person name="Boston L."/>
            <person name="Williams M."/>
            <person name="Peterson D."/>
            <person name="Mcgee K."/>
            <person name="Jones D."/>
            <person name="Wendel J."/>
            <person name="Stelly D."/>
            <person name="Grimwood J."/>
            <person name="Schmutz J."/>
        </authorList>
    </citation>
    <scope>NUCLEOTIDE SEQUENCE [LARGE SCALE GENOMIC DNA]</scope>
    <source>
        <strain evidence="1">1808015.09</strain>
    </source>
</reference>
<accession>A0A5D2AKK6</accession>
<organism evidence="1 2">
    <name type="scientific">Gossypium darwinii</name>
    <name type="common">Darwin's cotton</name>
    <name type="synonym">Gossypium barbadense var. darwinii</name>
    <dbReference type="NCBI Taxonomy" id="34276"/>
    <lineage>
        <taxon>Eukaryota</taxon>
        <taxon>Viridiplantae</taxon>
        <taxon>Streptophyta</taxon>
        <taxon>Embryophyta</taxon>
        <taxon>Tracheophyta</taxon>
        <taxon>Spermatophyta</taxon>
        <taxon>Magnoliopsida</taxon>
        <taxon>eudicotyledons</taxon>
        <taxon>Gunneridae</taxon>
        <taxon>Pentapetalae</taxon>
        <taxon>rosids</taxon>
        <taxon>malvids</taxon>
        <taxon>Malvales</taxon>
        <taxon>Malvaceae</taxon>
        <taxon>Malvoideae</taxon>
        <taxon>Gossypium</taxon>
    </lineage>
</organism>
<protein>
    <submittedName>
        <fullName evidence="1">Uncharacterized protein</fullName>
    </submittedName>
</protein>
<name>A0A5D2AKK6_GOSDA</name>
<dbReference type="AlphaFoldDB" id="A0A5D2AKK6"/>
<evidence type="ECO:0000313" key="1">
    <source>
        <dbReference type="EMBL" id="TYG44813.1"/>
    </source>
</evidence>
<dbReference type="Proteomes" id="UP000323506">
    <property type="component" value="Chromosome D11"/>
</dbReference>
<keyword evidence="2" id="KW-1185">Reference proteome</keyword>
<proteinExistence type="predicted"/>
<dbReference type="EMBL" id="CM017711">
    <property type="protein sequence ID" value="TYG44813.1"/>
    <property type="molecule type" value="Genomic_DNA"/>
</dbReference>
<sequence>MAREQCPSPDPLQMFDWLYSQNYRKMKRKNKIHPKSPLFPIFCRFLLLCVRCRCTGTEARTWHVRGERPVRAEVTEARAGAAAS</sequence>